<dbReference type="EMBL" id="FNAI01000011">
    <property type="protein sequence ID" value="SDE94544.1"/>
    <property type="molecule type" value="Genomic_DNA"/>
</dbReference>
<keyword evidence="1" id="KW-0472">Membrane</keyword>
<proteinExistence type="predicted"/>
<dbReference type="RefSeq" id="WP_262492966.1">
    <property type="nucleotide sequence ID" value="NZ_FNAI01000011.1"/>
</dbReference>
<accession>A0A1G7H2K3</accession>
<keyword evidence="1" id="KW-1133">Transmembrane helix</keyword>
<reference evidence="2 3" key="1">
    <citation type="submission" date="2016-10" db="EMBL/GenBank/DDBJ databases">
        <authorList>
            <person name="de Groot N.N."/>
        </authorList>
    </citation>
    <scope>NUCLEOTIDE SEQUENCE [LARGE SCALE GENOMIC DNA]</scope>
    <source>
        <strain evidence="2 3">47C3B</strain>
    </source>
</reference>
<gene>
    <name evidence="2" type="ORF">SAMN05216464_11127</name>
</gene>
<evidence type="ECO:0000313" key="2">
    <source>
        <dbReference type="EMBL" id="SDE94544.1"/>
    </source>
</evidence>
<sequence length="41" mass="4919">MEIWYYIGFGVFLLFIIGVIVWLVMDMIKEKNNPVIKKKND</sequence>
<name>A0A1G7H2K3_9SPHI</name>
<evidence type="ECO:0000256" key="1">
    <source>
        <dbReference type="SAM" id="Phobius"/>
    </source>
</evidence>
<feature type="transmembrane region" description="Helical" evidence="1">
    <location>
        <begin position="6"/>
        <end position="28"/>
    </location>
</feature>
<keyword evidence="1" id="KW-0812">Transmembrane</keyword>
<protein>
    <submittedName>
        <fullName evidence="2">Uncharacterized protein</fullName>
    </submittedName>
</protein>
<dbReference type="AlphaFoldDB" id="A0A1G7H2K3"/>
<dbReference type="Proteomes" id="UP000199072">
    <property type="component" value="Unassembled WGS sequence"/>
</dbReference>
<keyword evidence="3" id="KW-1185">Reference proteome</keyword>
<organism evidence="2 3">
    <name type="scientific">Mucilaginibacter pineti</name>
    <dbReference type="NCBI Taxonomy" id="1391627"/>
    <lineage>
        <taxon>Bacteria</taxon>
        <taxon>Pseudomonadati</taxon>
        <taxon>Bacteroidota</taxon>
        <taxon>Sphingobacteriia</taxon>
        <taxon>Sphingobacteriales</taxon>
        <taxon>Sphingobacteriaceae</taxon>
        <taxon>Mucilaginibacter</taxon>
    </lineage>
</organism>
<evidence type="ECO:0000313" key="3">
    <source>
        <dbReference type="Proteomes" id="UP000199072"/>
    </source>
</evidence>
<dbReference type="STRING" id="1391627.SAMN05216464_11127"/>